<evidence type="ECO:0000256" key="11">
    <source>
        <dbReference type="ARBA" id="ARBA00023180"/>
    </source>
</evidence>
<evidence type="ECO:0000313" key="15">
    <source>
        <dbReference type="RefSeq" id="XP_015893618.3"/>
    </source>
</evidence>
<evidence type="ECO:0000256" key="4">
    <source>
        <dbReference type="ARBA" id="ARBA00022614"/>
    </source>
</evidence>
<dbReference type="InterPro" id="IPR013210">
    <property type="entry name" value="LRR_N_plant-typ"/>
</dbReference>
<evidence type="ECO:0000256" key="6">
    <source>
        <dbReference type="ARBA" id="ARBA00022729"/>
    </source>
</evidence>
<keyword evidence="6" id="KW-0732">Signal</keyword>
<dbReference type="SUPFAM" id="SSF52047">
    <property type="entry name" value="RNI-like"/>
    <property type="match status" value="1"/>
</dbReference>
<dbReference type="GeneID" id="107427751"/>
<dbReference type="SMART" id="SM00369">
    <property type="entry name" value="LRR_TYP"/>
    <property type="match status" value="9"/>
</dbReference>
<keyword evidence="9 12" id="KW-0472">Membrane</keyword>
<evidence type="ECO:0000313" key="14">
    <source>
        <dbReference type="Proteomes" id="UP001652623"/>
    </source>
</evidence>
<dbReference type="GO" id="GO:0005886">
    <property type="term" value="C:plasma membrane"/>
    <property type="evidence" value="ECO:0007669"/>
    <property type="project" value="UniProtKB-SubCell"/>
</dbReference>
<keyword evidence="14" id="KW-1185">Reference proteome</keyword>
<evidence type="ECO:0000256" key="9">
    <source>
        <dbReference type="ARBA" id="ARBA00023136"/>
    </source>
</evidence>
<dbReference type="PROSITE" id="PS51450">
    <property type="entry name" value="LRR"/>
    <property type="match status" value="1"/>
</dbReference>
<organism evidence="14 15">
    <name type="scientific">Ziziphus jujuba</name>
    <name type="common">Chinese jujube</name>
    <name type="synonym">Ziziphus sativa</name>
    <dbReference type="NCBI Taxonomy" id="326968"/>
    <lineage>
        <taxon>Eukaryota</taxon>
        <taxon>Viridiplantae</taxon>
        <taxon>Streptophyta</taxon>
        <taxon>Embryophyta</taxon>
        <taxon>Tracheophyta</taxon>
        <taxon>Spermatophyta</taxon>
        <taxon>Magnoliopsida</taxon>
        <taxon>eudicotyledons</taxon>
        <taxon>Gunneridae</taxon>
        <taxon>Pentapetalae</taxon>
        <taxon>rosids</taxon>
        <taxon>fabids</taxon>
        <taxon>Rosales</taxon>
        <taxon>Rhamnaceae</taxon>
        <taxon>Paliureae</taxon>
        <taxon>Ziziphus</taxon>
    </lineage>
</organism>
<feature type="domain" description="Leucine-rich repeat-containing N-terminal plant-type" evidence="13">
    <location>
        <begin position="7"/>
        <end position="49"/>
    </location>
</feature>
<dbReference type="AlphaFoldDB" id="A0A6P4AWK5"/>
<evidence type="ECO:0000256" key="3">
    <source>
        <dbReference type="ARBA" id="ARBA00022475"/>
    </source>
</evidence>
<dbReference type="Pfam" id="PF13855">
    <property type="entry name" value="LRR_8"/>
    <property type="match status" value="1"/>
</dbReference>
<protein>
    <submittedName>
        <fullName evidence="15">Receptor-like protein 7</fullName>
    </submittedName>
</protein>
<dbReference type="Pfam" id="PF08263">
    <property type="entry name" value="LRRNT_2"/>
    <property type="match status" value="1"/>
</dbReference>
<keyword evidence="3" id="KW-1003">Cell membrane</keyword>
<dbReference type="InterPro" id="IPR046956">
    <property type="entry name" value="RLP23-like"/>
</dbReference>
<dbReference type="PRINTS" id="PR00019">
    <property type="entry name" value="LEURICHRPT"/>
</dbReference>
<gene>
    <name evidence="15" type="primary">LOC107427751</name>
</gene>
<dbReference type="SUPFAM" id="SSF52058">
    <property type="entry name" value="L domain-like"/>
    <property type="match status" value="2"/>
</dbReference>
<keyword evidence="8 12" id="KW-1133">Transmembrane helix</keyword>
<dbReference type="InterPro" id="IPR032675">
    <property type="entry name" value="LRR_dom_sf"/>
</dbReference>
<keyword evidence="11" id="KW-0325">Glycoprotein</keyword>
<comment type="similarity">
    <text evidence="2">Belongs to the RLP family.</text>
</comment>
<dbReference type="Proteomes" id="UP001652623">
    <property type="component" value="Chromosome 9"/>
</dbReference>
<keyword evidence="10" id="KW-0675">Receptor</keyword>
<evidence type="ECO:0000256" key="1">
    <source>
        <dbReference type="ARBA" id="ARBA00004251"/>
    </source>
</evidence>
<evidence type="ECO:0000256" key="7">
    <source>
        <dbReference type="ARBA" id="ARBA00022737"/>
    </source>
</evidence>
<keyword evidence="7" id="KW-0677">Repeat</keyword>
<dbReference type="InterPro" id="IPR001611">
    <property type="entry name" value="Leu-rich_rpt"/>
</dbReference>
<evidence type="ECO:0000256" key="10">
    <source>
        <dbReference type="ARBA" id="ARBA00023170"/>
    </source>
</evidence>
<dbReference type="KEGG" id="zju:107427751"/>
<accession>A0A6P4AWK5</accession>
<dbReference type="PANTHER" id="PTHR48061:SF12">
    <property type="entry name" value="DISEASE RESISTANCE LIKE PROTEIN"/>
    <property type="match status" value="1"/>
</dbReference>
<keyword evidence="4" id="KW-0433">Leucine-rich repeat</keyword>
<dbReference type="PANTHER" id="PTHR48061">
    <property type="entry name" value="LEUCINE-RICH REPEAT RECEPTOR PROTEIN KINASE EMS1-LIKE-RELATED"/>
    <property type="match status" value="1"/>
</dbReference>
<sequence>MSFYCLPHQSSILLELKQEFKLDEPGESSKMRDWKAGTDCCLWPGVSCDMATGHVVSLDLSSSSLEGPLRSNSSLFSLLHLQNLNLAYNDFSSSPVPSEFGQLSRLTHLNLACSLFSGPIPSEILRLTNLISLDLSYYFGDPFPYCEDIGDYYPNIQEPELLRRLAENITSLRELDLGGLNFSSKVPESLGNLSSLTHLSLYGCNLHGDFPKTIFRLPNLQSVKLRDNDDLTGSLSEFHSGSNLLSLELSSTKFGGKLPNSVGNLTSLNVLDLMNCMFSGPVPYSLGNLANISQLLLGSNEFIGEFPSSLGNLTQLSDLDLSNNFFHGSLPMSFPYLLEDIYFKNNSFTGPVPFQTFGNLTLLSTIDLSSNSLNGVIPSFLLSSASLQSLCLDDNQFIDLESITSISSQLEYLSLNRNKLKGSIPSSIFKLQSLTSLFLGSNNLSGRVDFGIFSELGELKNLDLSHNALSLTTNVSMNISSLPKFQYLVLSSCDIAEFPDFLKAQNELVTLDLSHNIIGGPIPKWFLNISIMNLNSLSLSQNFISGWQETPSVLPWKELVLLDLSSNMLQGPLVVPPMSTRYFFISNNNLTGPIDLLFCNISIEVFDASNNHLKGTIPQCLDNLDGHLTVLNLRRNNFHGHIPQFCSTLNRLSTLDLSHNQLYGNIPRSLIKCQDLQVLNLGHNQISDTFPFWLQNLQQLKVLIVCSNKFHGPICCAHDFVGFMTLKILDLSHNGFFGNLPSDYLRNWTSMTLSDNASENPFELEQGLYNDSVSIVNKGAEMELVKIPLMVFISIDLSNNKFDGEIPSSIWCLRSLVMLNLSSNNFSGHIPSSLGNLIELESLDLSNNELSGKIPQQLTSLTFLGYLNFSQNQLVGPIPQGGQVQTFPDSFEGNMGLCGIPLSRKCETPIPSSNDHYNEKSDFISGFGWKAVVIGYGCGLLIGMVAGHVISSRRPDLFFKVFGVRLPRRN</sequence>
<dbReference type="RefSeq" id="XP_015893618.3">
    <property type="nucleotide sequence ID" value="XM_016038132.3"/>
</dbReference>
<dbReference type="InParanoid" id="A0A6P4AWK5"/>
<dbReference type="Pfam" id="PF00560">
    <property type="entry name" value="LRR_1"/>
    <property type="match status" value="11"/>
</dbReference>
<name>A0A6P4AWK5_ZIZJJ</name>
<evidence type="ECO:0000259" key="13">
    <source>
        <dbReference type="Pfam" id="PF08263"/>
    </source>
</evidence>
<reference evidence="15" key="1">
    <citation type="submission" date="2025-08" db="UniProtKB">
        <authorList>
            <consortium name="RefSeq"/>
        </authorList>
    </citation>
    <scope>IDENTIFICATION</scope>
    <source>
        <tissue evidence="15">Seedling</tissue>
    </source>
</reference>
<feature type="transmembrane region" description="Helical" evidence="12">
    <location>
        <begin position="927"/>
        <end position="950"/>
    </location>
</feature>
<evidence type="ECO:0000256" key="2">
    <source>
        <dbReference type="ARBA" id="ARBA00009592"/>
    </source>
</evidence>
<comment type="subcellular location">
    <subcellularLocation>
        <location evidence="1">Cell membrane</location>
        <topology evidence="1">Single-pass type I membrane protein</topology>
    </subcellularLocation>
</comment>
<evidence type="ECO:0000256" key="12">
    <source>
        <dbReference type="SAM" id="Phobius"/>
    </source>
</evidence>
<evidence type="ECO:0000256" key="5">
    <source>
        <dbReference type="ARBA" id="ARBA00022692"/>
    </source>
</evidence>
<dbReference type="Gene3D" id="3.80.10.10">
    <property type="entry name" value="Ribonuclease Inhibitor"/>
    <property type="match status" value="5"/>
</dbReference>
<proteinExistence type="inferred from homology"/>
<keyword evidence="5 12" id="KW-0812">Transmembrane</keyword>
<dbReference type="InterPro" id="IPR003591">
    <property type="entry name" value="Leu-rich_rpt_typical-subtyp"/>
</dbReference>
<evidence type="ECO:0000256" key="8">
    <source>
        <dbReference type="ARBA" id="ARBA00022989"/>
    </source>
</evidence>